<keyword evidence="4" id="KW-1185">Reference proteome</keyword>
<dbReference type="OrthoDB" id="4731637at2759"/>
<feature type="domain" description="Retroviral polymerase SH3-like" evidence="2">
    <location>
        <begin position="14"/>
        <end position="67"/>
    </location>
</feature>
<feature type="region of interest" description="Disordered" evidence="1">
    <location>
        <begin position="117"/>
        <end position="172"/>
    </location>
</feature>
<feature type="compositionally biased region" description="Basic and acidic residues" evidence="1">
    <location>
        <begin position="118"/>
        <end position="137"/>
    </location>
</feature>
<dbReference type="Pfam" id="PF25597">
    <property type="entry name" value="SH3_retrovirus"/>
    <property type="match status" value="1"/>
</dbReference>
<dbReference type="InterPro" id="IPR057670">
    <property type="entry name" value="SH3_retrovirus"/>
</dbReference>
<organism evidence="3 4">
    <name type="scientific">Hirsutella minnesotensis 3608</name>
    <dbReference type="NCBI Taxonomy" id="1043627"/>
    <lineage>
        <taxon>Eukaryota</taxon>
        <taxon>Fungi</taxon>
        <taxon>Dikarya</taxon>
        <taxon>Ascomycota</taxon>
        <taxon>Pezizomycotina</taxon>
        <taxon>Sordariomycetes</taxon>
        <taxon>Hypocreomycetidae</taxon>
        <taxon>Hypocreales</taxon>
        <taxon>Ophiocordycipitaceae</taxon>
        <taxon>Hirsutella</taxon>
    </lineage>
</organism>
<sequence>MTIDALEHQKSKKALSPLAPRAHIGYLVGYRASTQYVVWIPSIRANKVITTSNVQFDEDQAFDPKREENAEAFQVYAYDILRELAAVDIREEEMPETLGLSSDPFFETSSLLTIGAEKSVEKDSAEITSRERNEARASHQGTPDPTYPTPPTSGTRDATNSAPEPLNQRHPV</sequence>
<proteinExistence type="predicted"/>
<gene>
    <name evidence="3" type="ORF">HIM_10307</name>
</gene>
<evidence type="ECO:0000256" key="1">
    <source>
        <dbReference type="SAM" id="MobiDB-lite"/>
    </source>
</evidence>
<evidence type="ECO:0000313" key="4">
    <source>
        <dbReference type="Proteomes" id="UP000054481"/>
    </source>
</evidence>
<dbReference type="Proteomes" id="UP000054481">
    <property type="component" value="Unassembled WGS sequence"/>
</dbReference>
<evidence type="ECO:0000313" key="3">
    <source>
        <dbReference type="EMBL" id="KJZ70300.1"/>
    </source>
</evidence>
<dbReference type="EMBL" id="KQ030634">
    <property type="protein sequence ID" value="KJZ70300.1"/>
    <property type="molecule type" value="Genomic_DNA"/>
</dbReference>
<dbReference type="AlphaFoldDB" id="A0A0F7ZK83"/>
<reference evidence="3 4" key="1">
    <citation type="journal article" date="2014" name="Genome Biol. Evol.">
        <title>Comparative genomics and transcriptomics analyses reveal divergent lifestyle features of nematode endoparasitic fungus Hirsutella minnesotensis.</title>
        <authorList>
            <person name="Lai Y."/>
            <person name="Liu K."/>
            <person name="Zhang X."/>
            <person name="Zhang X."/>
            <person name="Li K."/>
            <person name="Wang N."/>
            <person name="Shu C."/>
            <person name="Wu Y."/>
            <person name="Wang C."/>
            <person name="Bushley K.E."/>
            <person name="Xiang M."/>
            <person name="Liu X."/>
        </authorList>
    </citation>
    <scope>NUCLEOTIDE SEQUENCE [LARGE SCALE GENOMIC DNA]</scope>
    <source>
        <strain evidence="3 4">3608</strain>
    </source>
</reference>
<evidence type="ECO:0000259" key="2">
    <source>
        <dbReference type="Pfam" id="PF25597"/>
    </source>
</evidence>
<protein>
    <recommendedName>
        <fullName evidence="2">Retroviral polymerase SH3-like domain-containing protein</fullName>
    </recommendedName>
</protein>
<name>A0A0F7ZK83_9HYPO</name>
<accession>A0A0F7ZK83</accession>